<dbReference type="EMBL" id="CM037026">
    <property type="protein sequence ID" value="KAH7659053.1"/>
    <property type="molecule type" value="Genomic_DNA"/>
</dbReference>
<protein>
    <submittedName>
        <fullName evidence="1">Uncharacterized protein</fullName>
    </submittedName>
</protein>
<evidence type="ECO:0000313" key="1">
    <source>
        <dbReference type="EMBL" id="KAH7659053.1"/>
    </source>
</evidence>
<name>A0ACB7UFM0_DIOAL</name>
<gene>
    <name evidence="1" type="ORF">IHE45_16G007400</name>
</gene>
<organism evidence="1 2">
    <name type="scientific">Dioscorea alata</name>
    <name type="common">Purple yam</name>
    <dbReference type="NCBI Taxonomy" id="55571"/>
    <lineage>
        <taxon>Eukaryota</taxon>
        <taxon>Viridiplantae</taxon>
        <taxon>Streptophyta</taxon>
        <taxon>Embryophyta</taxon>
        <taxon>Tracheophyta</taxon>
        <taxon>Spermatophyta</taxon>
        <taxon>Magnoliopsida</taxon>
        <taxon>Liliopsida</taxon>
        <taxon>Dioscoreales</taxon>
        <taxon>Dioscoreaceae</taxon>
        <taxon>Dioscorea</taxon>
    </lineage>
</organism>
<reference evidence="2" key="1">
    <citation type="journal article" date="2022" name="Nat. Commun.">
        <title>Chromosome evolution and the genetic basis of agronomically important traits in greater yam.</title>
        <authorList>
            <person name="Bredeson J.V."/>
            <person name="Lyons J.B."/>
            <person name="Oniyinde I.O."/>
            <person name="Okereke N.R."/>
            <person name="Kolade O."/>
            <person name="Nnabue I."/>
            <person name="Nwadili C.O."/>
            <person name="Hribova E."/>
            <person name="Parker M."/>
            <person name="Nwogha J."/>
            <person name="Shu S."/>
            <person name="Carlson J."/>
            <person name="Kariba R."/>
            <person name="Muthemba S."/>
            <person name="Knop K."/>
            <person name="Barton G.J."/>
            <person name="Sherwood A.V."/>
            <person name="Lopez-Montes A."/>
            <person name="Asiedu R."/>
            <person name="Jamnadass R."/>
            <person name="Muchugi A."/>
            <person name="Goodstein D."/>
            <person name="Egesi C.N."/>
            <person name="Featherston J."/>
            <person name="Asfaw A."/>
            <person name="Simpson G.G."/>
            <person name="Dolezel J."/>
            <person name="Hendre P.S."/>
            <person name="Van Deynze A."/>
            <person name="Kumar P.L."/>
            <person name="Obidiegwu J.E."/>
            <person name="Bhattacharjee R."/>
            <person name="Rokhsar D.S."/>
        </authorList>
    </citation>
    <scope>NUCLEOTIDE SEQUENCE [LARGE SCALE GENOMIC DNA]</scope>
    <source>
        <strain evidence="2">cv. TDa95/00328</strain>
    </source>
</reference>
<accession>A0ACB7UFM0</accession>
<comment type="caution">
    <text evidence="1">The sequence shown here is derived from an EMBL/GenBank/DDBJ whole genome shotgun (WGS) entry which is preliminary data.</text>
</comment>
<keyword evidence="2" id="KW-1185">Reference proteome</keyword>
<dbReference type="Proteomes" id="UP000827976">
    <property type="component" value="Chromosome 16"/>
</dbReference>
<proteinExistence type="predicted"/>
<evidence type="ECO:0000313" key="2">
    <source>
        <dbReference type="Proteomes" id="UP000827976"/>
    </source>
</evidence>
<sequence length="142" mass="15193">MKVPASPITSSGPSTPSSASTYQALDPFPGVLDSLLLNLGTYNQMDEGSCLSDLKLRALNTLFSEHKSSMRSLSGDLGFVAMLLNLGIYCQMDEVANGCTSLPSTASTRQMEDFHRCLNKCGTMKLINEVPPINVDGRIAAC</sequence>